<evidence type="ECO:0000256" key="6">
    <source>
        <dbReference type="ARBA" id="ARBA00023102"/>
    </source>
</evidence>
<name>A0ABS8XB55_9BURK</name>
<dbReference type="Proteomes" id="UP001201463">
    <property type="component" value="Unassembled WGS sequence"/>
</dbReference>
<feature type="active site" evidence="10">
    <location>
        <position position="195"/>
    </location>
</feature>
<dbReference type="InterPro" id="IPR017926">
    <property type="entry name" value="GATASE"/>
</dbReference>
<dbReference type="SUPFAM" id="SSF52317">
    <property type="entry name" value="Class I glutamine amidotransferase-like"/>
    <property type="match status" value="1"/>
</dbReference>
<comment type="caution">
    <text evidence="12">The sequence shown here is derived from an EMBL/GenBank/DDBJ whole genome shotgun (WGS) entry which is preliminary data.</text>
</comment>
<accession>A0ABS8XB55</accession>
<feature type="active site" description="Nucleophile" evidence="10">
    <location>
        <position position="82"/>
    </location>
</feature>
<dbReference type="HAMAP" id="MF_00278">
    <property type="entry name" value="HisH"/>
    <property type="match status" value="1"/>
</dbReference>
<dbReference type="GO" id="GO:0016829">
    <property type="term" value="F:lyase activity"/>
    <property type="evidence" value="ECO:0007669"/>
    <property type="project" value="UniProtKB-KW"/>
</dbReference>
<keyword evidence="3 10" id="KW-0028">Amino-acid biosynthesis</keyword>
<comment type="pathway">
    <text evidence="1 10">Amino-acid biosynthesis; L-histidine biosynthesis; L-histidine from 5-phospho-alpha-D-ribose 1-diphosphate: step 5/9.</text>
</comment>
<dbReference type="EC" id="4.3.2.10" evidence="10"/>
<keyword evidence="10" id="KW-0963">Cytoplasm</keyword>
<evidence type="ECO:0000256" key="2">
    <source>
        <dbReference type="ARBA" id="ARBA00011152"/>
    </source>
</evidence>
<keyword evidence="6 10" id="KW-0368">Histidine biosynthesis</keyword>
<dbReference type="EC" id="3.5.1.2" evidence="10"/>
<dbReference type="EMBL" id="JAJTWT010000005">
    <property type="protein sequence ID" value="MCE4538172.1"/>
    <property type="molecule type" value="Genomic_DNA"/>
</dbReference>
<evidence type="ECO:0000256" key="4">
    <source>
        <dbReference type="ARBA" id="ARBA00022801"/>
    </source>
</evidence>
<evidence type="ECO:0000256" key="10">
    <source>
        <dbReference type="HAMAP-Rule" id="MF_00278"/>
    </source>
</evidence>
<evidence type="ECO:0000256" key="9">
    <source>
        <dbReference type="ARBA" id="ARBA00049534"/>
    </source>
</evidence>
<evidence type="ECO:0000313" key="12">
    <source>
        <dbReference type="EMBL" id="MCE4538172.1"/>
    </source>
</evidence>
<dbReference type="PANTHER" id="PTHR42701:SF1">
    <property type="entry name" value="IMIDAZOLE GLYCEROL PHOSPHATE SYNTHASE SUBUNIT HISH"/>
    <property type="match status" value="1"/>
</dbReference>
<feature type="domain" description="Glutamine amidotransferase" evidence="11">
    <location>
        <begin position="7"/>
        <end position="206"/>
    </location>
</feature>
<keyword evidence="7 10" id="KW-0456">Lyase</keyword>
<keyword evidence="4 10" id="KW-0378">Hydrolase</keyword>
<evidence type="ECO:0000256" key="8">
    <source>
        <dbReference type="ARBA" id="ARBA00047838"/>
    </source>
</evidence>
<comment type="catalytic activity">
    <reaction evidence="9 10">
        <text>L-glutamine + H2O = L-glutamate + NH4(+)</text>
        <dbReference type="Rhea" id="RHEA:15889"/>
        <dbReference type="ChEBI" id="CHEBI:15377"/>
        <dbReference type="ChEBI" id="CHEBI:28938"/>
        <dbReference type="ChEBI" id="CHEBI:29985"/>
        <dbReference type="ChEBI" id="CHEBI:58359"/>
        <dbReference type="EC" id="3.5.1.2"/>
    </reaction>
</comment>
<organism evidence="12 13">
    <name type="scientific">Pelomonas caseinilytica</name>
    <dbReference type="NCBI Taxonomy" id="2906763"/>
    <lineage>
        <taxon>Bacteria</taxon>
        <taxon>Pseudomonadati</taxon>
        <taxon>Pseudomonadota</taxon>
        <taxon>Betaproteobacteria</taxon>
        <taxon>Burkholderiales</taxon>
        <taxon>Sphaerotilaceae</taxon>
        <taxon>Roseateles</taxon>
    </lineage>
</organism>
<dbReference type="InterPro" id="IPR010139">
    <property type="entry name" value="Imidazole-glycPsynth_HisH"/>
</dbReference>
<reference evidence="12 13" key="1">
    <citation type="submission" date="2021-12" db="EMBL/GenBank/DDBJ databases">
        <title>Genome seq of p7.</title>
        <authorList>
            <person name="Seo T."/>
        </authorList>
    </citation>
    <scope>NUCLEOTIDE SEQUENCE [LARGE SCALE GENOMIC DNA]</scope>
    <source>
        <strain evidence="12 13">P7</strain>
    </source>
</reference>
<dbReference type="Gene3D" id="3.40.50.880">
    <property type="match status" value="1"/>
</dbReference>
<dbReference type="NCBIfam" id="TIGR01855">
    <property type="entry name" value="IMP_synth_hisH"/>
    <property type="match status" value="1"/>
</dbReference>
<dbReference type="PANTHER" id="PTHR42701">
    <property type="entry name" value="IMIDAZOLE GLYCEROL PHOSPHATE SYNTHASE SUBUNIT HISH"/>
    <property type="match status" value="1"/>
</dbReference>
<evidence type="ECO:0000256" key="5">
    <source>
        <dbReference type="ARBA" id="ARBA00022962"/>
    </source>
</evidence>
<dbReference type="PROSITE" id="PS51274">
    <property type="entry name" value="GATASE_COBBQ"/>
    <property type="match status" value="1"/>
</dbReference>
<evidence type="ECO:0000256" key="3">
    <source>
        <dbReference type="ARBA" id="ARBA00022605"/>
    </source>
</evidence>
<dbReference type="Pfam" id="PF00117">
    <property type="entry name" value="GATase"/>
    <property type="match status" value="1"/>
</dbReference>
<comment type="subcellular location">
    <subcellularLocation>
        <location evidence="10">Cytoplasm</location>
    </subcellularLocation>
</comment>
<dbReference type="InterPro" id="IPR029062">
    <property type="entry name" value="Class_I_gatase-like"/>
</dbReference>
<keyword evidence="13" id="KW-1185">Reference proteome</keyword>
<dbReference type="RefSeq" id="WP_233392620.1">
    <property type="nucleotide sequence ID" value="NZ_JAJTWT010000005.1"/>
</dbReference>
<evidence type="ECO:0000259" key="11">
    <source>
        <dbReference type="Pfam" id="PF00117"/>
    </source>
</evidence>
<dbReference type="CDD" id="cd01748">
    <property type="entry name" value="GATase1_IGP_Synthase"/>
    <property type="match status" value="1"/>
</dbReference>
<feature type="active site" evidence="10">
    <location>
        <position position="197"/>
    </location>
</feature>
<proteinExistence type="inferred from homology"/>
<evidence type="ECO:0000313" key="13">
    <source>
        <dbReference type="Proteomes" id="UP001201463"/>
    </source>
</evidence>
<evidence type="ECO:0000256" key="1">
    <source>
        <dbReference type="ARBA" id="ARBA00005091"/>
    </source>
</evidence>
<comment type="subunit">
    <text evidence="2 10">Heterodimer of HisH and HisF.</text>
</comment>
<gene>
    <name evidence="10 12" type="primary">hisH</name>
    <name evidence="12" type="ORF">LXT12_13015</name>
</gene>
<comment type="catalytic activity">
    <reaction evidence="8 10">
        <text>5-[(5-phospho-1-deoxy-D-ribulos-1-ylimino)methylamino]-1-(5-phospho-beta-D-ribosyl)imidazole-4-carboxamide + L-glutamine = D-erythro-1-(imidazol-4-yl)glycerol 3-phosphate + 5-amino-1-(5-phospho-beta-D-ribosyl)imidazole-4-carboxamide + L-glutamate + H(+)</text>
        <dbReference type="Rhea" id="RHEA:24793"/>
        <dbReference type="ChEBI" id="CHEBI:15378"/>
        <dbReference type="ChEBI" id="CHEBI:29985"/>
        <dbReference type="ChEBI" id="CHEBI:58278"/>
        <dbReference type="ChEBI" id="CHEBI:58359"/>
        <dbReference type="ChEBI" id="CHEBI:58475"/>
        <dbReference type="ChEBI" id="CHEBI:58525"/>
        <dbReference type="EC" id="4.3.2.10"/>
    </reaction>
</comment>
<dbReference type="PIRSF" id="PIRSF000495">
    <property type="entry name" value="Amidotransf_hisH"/>
    <property type="match status" value="1"/>
</dbReference>
<comment type="function">
    <text evidence="10">IGPS catalyzes the conversion of PRFAR and glutamine to IGP, AICAR and glutamate. The HisH subunit catalyzes the hydrolysis of glutamine to glutamate and ammonia as part of the synthesis of IGP and AICAR. The resulting ammonia molecule is channeled to the active site of HisF.</text>
</comment>
<dbReference type="PROSITE" id="PS51273">
    <property type="entry name" value="GATASE_TYPE_1"/>
    <property type="match status" value="1"/>
</dbReference>
<sequence>MSAGVTIVDYGSGNLLSVARALEHCGANVRLSGDPAEIERADRLLVPGVGAFAEGMHGLEQQQLVEPIKAFARAGRPLLGICLGMQMLASRSLEFGETEGLRLIEGDVVAIPNVTVDGARLKTPHIGWASLHPGPQSSWGNTVMRSLSIGASAYLVHSFHMKPADSRDILALATYGGHEITAAIQRENIIGCQFHPEKSGENGLKLLGHFLEL</sequence>
<protein>
    <recommendedName>
        <fullName evidence="10">Imidazole glycerol phosphate synthase subunit HisH</fullName>
        <ecNumber evidence="10">4.3.2.10</ecNumber>
    </recommendedName>
    <alternativeName>
        <fullName evidence="10">IGP synthase glutaminase subunit</fullName>
        <ecNumber evidence="10">3.5.1.2</ecNumber>
    </alternativeName>
    <alternativeName>
        <fullName evidence="10">IGP synthase subunit HisH</fullName>
    </alternativeName>
    <alternativeName>
        <fullName evidence="10">ImGP synthase subunit HisH</fullName>
        <shortName evidence="10">IGPS subunit HisH</shortName>
    </alternativeName>
</protein>
<keyword evidence="5 10" id="KW-0315">Glutamine amidotransferase</keyword>
<evidence type="ECO:0000256" key="7">
    <source>
        <dbReference type="ARBA" id="ARBA00023239"/>
    </source>
</evidence>